<comment type="similarity">
    <text evidence="1">Belongs to the SCO1/2 family.</text>
</comment>
<evidence type="ECO:0000256" key="1">
    <source>
        <dbReference type="ARBA" id="ARBA00010996"/>
    </source>
</evidence>
<keyword evidence="2" id="KW-0186">Copper</keyword>
<dbReference type="PANTHER" id="PTHR12151">
    <property type="entry name" value="ELECTRON TRANSPORT PROTIN SCO1/SENC FAMILY MEMBER"/>
    <property type="match status" value="1"/>
</dbReference>
<accession>A0AAW5V6A7</accession>
<feature type="disulfide bond" description="Redox-active" evidence="3">
    <location>
        <begin position="113"/>
        <end position="117"/>
    </location>
</feature>
<proteinExistence type="inferred from homology"/>
<dbReference type="EMBL" id="JAMQQD010000004">
    <property type="protein sequence ID" value="MCW7515933.1"/>
    <property type="molecule type" value="Genomic_DNA"/>
</dbReference>
<dbReference type="GO" id="GO:0046872">
    <property type="term" value="F:metal ion binding"/>
    <property type="evidence" value="ECO:0007669"/>
    <property type="project" value="UniProtKB-KW"/>
</dbReference>
<feature type="binding site" evidence="2">
    <location>
        <position position="204"/>
    </location>
    <ligand>
        <name>Cu cation</name>
        <dbReference type="ChEBI" id="CHEBI:23378"/>
    </ligand>
</feature>
<evidence type="ECO:0000256" key="2">
    <source>
        <dbReference type="PIRSR" id="PIRSR603782-1"/>
    </source>
</evidence>
<name>A0AAW5V6A7_9LEPT</name>
<dbReference type="InterPro" id="IPR036249">
    <property type="entry name" value="Thioredoxin-like_sf"/>
</dbReference>
<dbReference type="PANTHER" id="PTHR12151:SF25">
    <property type="entry name" value="LINALOOL DEHYDRATASE_ISOMERASE DOMAIN-CONTAINING PROTEIN"/>
    <property type="match status" value="1"/>
</dbReference>
<dbReference type="RefSeq" id="WP_265356194.1">
    <property type="nucleotide sequence ID" value="NZ_JAMQPS010000003.1"/>
</dbReference>
<dbReference type="CDD" id="cd02968">
    <property type="entry name" value="SCO"/>
    <property type="match status" value="1"/>
</dbReference>
<feature type="binding site" evidence="2">
    <location>
        <position position="113"/>
    </location>
    <ligand>
        <name>Cu cation</name>
        <dbReference type="ChEBI" id="CHEBI:23378"/>
    </ligand>
</feature>
<evidence type="ECO:0000256" key="3">
    <source>
        <dbReference type="PIRSR" id="PIRSR603782-2"/>
    </source>
</evidence>
<dbReference type="Proteomes" id="UP001209694">
    <property type="component" value="Unassembled WGS sequence"/>
</dbReference>
<organism evidence="4 5">
    <name type="scientific">Leptospira levettii</name>
    <dbReference type="NCBI Taxonomy" id="2023178"/>
    <lineage>
        <taxon>Bacteria</taxon>
        <taxon>Pseudomonadati</taxon>
        <taxon>Spirochaetota</taxon>
        <taxon>Spirochaetia</taxon>
        <taxon>Leptospirales</taxon>
        <taxon>Leptospiraceae</taxon>
        <taxon>Leptospira</taxon>
    </lineage>
</organism>
<dbReference type="AlphaFoldDB" id="A0AAW5V6A7"/>
<keyword evidence="3" id="KW-1015">Disulfide bond</keyword>
<protein>
    <submittedName>
        <fullName evidence="4">SCO family protein</fullName>
    </submittedName>
</protein>
<gene>
    <name evidence="4" type="ORF">ND810_12260</name>
</gene>
<evidence type="ECO:0000313" key="4">
    <source>
        <dbReference type="EMBL" id="MCW7515933.1"/>
    </source>
</evidence>
<dbReference type="SUPFAM" id="SSF52833">
    <property type="entry name" value="Thioredoxin-like"/>
    <property type="match status" value="1"/>
</dbReference>
<dbReference type="Gene3D" id="3.40.30.10">
    <property type="entry name" value="Glutaredoxin"/>
    <property type="match status" value="1"/>
</dbReference>
<keyword evidence="2" id="KW-0479">Metal-binding</keyword>
<sequence length="241" mass="27540">MQIFETKPSPNGMKPNLYFGQSFSKSTSLFLFCFFFSFVLGTCKESQSSPETDSLPYFLGKDFDPIWTKAPNETSGLQQIPEGFKLTNHLGKQILLREHSPKISLVVFFYATCRGICPMITKNIIQIEPQLSEFKDLEISSISINPKEDTPAVLSKYRTLYKIQNPNWNFYTGEPEIIESFAKTTCGAEVEGFSVEKNKYEFVHTENIFLFDGKKYLRGIYRAKGTGDIQRLVADLRILTK</sequence>
<feature type="binding site" evidence="2">
    <location>
        <position position="117"/>
    </location>
    <ligand>
        <name>Cu cation</name>
        <dbReference type="ChEBI" id="CHEBI:23378"/>
    </ligand>
</feature>
<dbReference type="InterPro" id="IPR003782">
    <property type="entry name" value="SCO1/SenC"/>
</dbReference>
<evidence type="ECO:0000313" key="5">
    <source>
        <dbReference type="Proteomes" id="UP001209694"/>
    </source>
</evidence>
<dbReference type="Pfam" id="PF02630">
    <property type="entry name" value="SCO1-SenC"/>
    <property type="match status" value="1"/>
</dbReference>
<comment type="caution">
    <text evidence="4">The sequence shown here is derived from an EMBL/GenBank/DDBJ whole genome shotgun (WGS) entry which is preliminary data.</text>
</comment>
<reference evidence="4" key="1">
    <citation type="submission" date="2022-06" db="EMBL/GenBank/DDBJ databases">
        <title>Leptospira isolates from biofilms formed at urban environments.</title>
        <authorList>
            <person name="Ribeiro P.S."/>
            <person name="Sousa T."/>
            <person name="Carvalho N."/>
            <person name="Aburjaile F."/>
            <person name="Neves F."/>
            <person name="Oliveira D."/>
            <person name="Blanco L."/>
            <person name="Lima J."/>
            <person name="Costa F."/>
            <person name="Brenig B."/>
            <person name="Soares S."/>
            <person name="Ramos R."/>
            <person name="Goes-Neto A."/>
            <person name="Matiuzzi M."/>
            <person name="Azevedo V."/>
            <person name="Ristow P."/>
        </authorList>
    </citation>
    <scope>NUCLEOTIDE SEQUENCE</scope>
    <source>
        <strain evidence="4">VSF7</strain>
    </source>
</reference>